<accession>A0A814ITY3</accession>
<reference evidence="1" key="1">
    <citation type="submission" date="2021-02" db="EMBL/GenBank/DDBJ databases">
        <authorList>
            <person name="Nowell W R."/>
        </authorList>
    </citation>
    <scope>NUCLEOTIDE SEQUENCE</scope>
</reference>
<name>A0A814ITY3_9BILA</name>
<protein>
    <submittedName>
        <fullName evidence="1">Uncharacterized protein</fullName>
    </submittedName>
</protein>
<gene>
    <name evidence="1" type="ORF">CJN711_LOCUS3613</name>
</gene>
<comment type="caution">
    <text evidence="1">The sequence shown here is derived from an EMBL/GenBank/DDBJ whole genome shotgun (WGS) entry which is preliminary data.</text>
</comment>
<organism evidence="1 2">
    <name type="scientific">Rotaria magnacalcarata</name>
    <dbReference type="NCBI Taxonomy" id="392030"/>
    <lineage>
        <taxon>Eukaryota</taxon>
        <taxon>Metazoa</taxon>
        <taxon>Spiralia</taxon>
        <taxon>Gnathifera</taxon>
        <taxon>Rotifera</taxon>
        <taxon>Eurotatoria</taxon>
        <taxon>Bdelloidea</taxon>
        <taxon>Philodinida</taxon>
        <taxon>Philodinidae</taxon>
        <taxon>Rotaria</taxon>
    </lineage>
</organism>
<dbReference type="AlphaFoldDB" id="A0A814ITY3"/>
<dbReference type="EMBL" id="CAJNOV010000534">
    <property type="protein sequence ID" value="CAF1027163.1"/>
    <property type="molecule type" value="Genomic_DNA"/>
</dbReference>
<sequence length="43" mass="4516">MPGIATKHGADAPAGPHLQPVFFGKAAHHIAKAAEMRQLVPVF</sequence>
<dbReference type="Proteomes" id="UP000663855">
    <property type="component" value="Unassembled WGS sequence"/>
</dbReference>
<evidence type="ECO:0000313" key="1">
    <source>
        <dbReference type="EMBL" id="CAF1027163.1"/>
    </source>
</evidence>
<feature type="non-terminal residue" evidence="1">
    <location>
        <position position="43"/>
    </location>
</feature>
<evidence type="ECO:0000313" key="2">
    <source>
        <dbReference type="Proteomes" id="UP000663855"/>
    </source>
</evidence>
<proteinExistence type="predicted"/>